<accession>A0A7X4YR37</accession>
<keyword evidence="6" id="KW-1185">Reference proteome</keyword>
<evidence type="ECO:0000259" key="4">
    <source>
        <dbReference type="PROSITE" id="PS01124"/>
    </source>
</evidence>
<name>A0A7X4YR37_9BACL</name>
<reference evidence="5 6" key="1">
    <citation type="submission" date="2020-01" db="EMBL/GenBank/DDBJ databases">
        <title>Paenibacillus soybeanensis sp. nov. isolated from the nodules of soybean (Glycine max(L.) Merr).</title>
        <authorList>
            <person name="Wang H."/>
        </authorList>
    </citation>
    <scope>NUCLEOTIDE SEQUENCE [LARGE SCALE GENOMIC DNA]</scope>
    <source>
        <strain evidence="5 6">DSM 23054</strain>
    </source>
</reference>
<dbReference type="Gene3D" id="1.10.10.60">
    <property type="entry name" value="Homeodomain-like"/>
    <property type="match status" value="2"/>
</dbReference>
<dbReference type="RefSeq" id="WP_161700404.1">
    <property type="nucleotide sequence ID" value="NZ_JAAAMU010000009.1"/>
</dbReference>
<dbReference type="GO" id="GO:0043565">
    <property type="term" value="F:sequence-specific DNA binding"/>
    <property type="evidence" value="ECO:0007669"/>
    <property type="project" value="InterPro"/>
</dbReference>
<dbReference type="PANTHER" id="PTHR43280:SF28">
    <property type="entry name" value="HTH-TYPE TRANSCRIPTIONAL ACTIVATOR RHAS"/>
    <property type="match status" value="1"/>
</dbReference>
<evidence type="ECO:0000313" key="5">
    <source>
        <dbReference type="EMBL" id="NBC70945.1"/>
    </source>
</evidence>
<dbReference type="PRINTS" id="PR00032">
    <property type="entry name" value="HTHARAC"/>
</dbReference>
<keyword evidence="1" id="KW-0805">Transcription regulation</keyword>
<dbReference type="PROSITE" id="PS01124">
    <property type="entry name" value="HTH_ARAC_FAMILY_2"/>
    <property type="match status" value="1"/>
</dbReference>
<evidence type="ECO:0000313" key="6">
    <source>
        <dbReference type="Proteomes" id="UP000558113"/>
    </source>
</evidence>
<evidence type="ECO:0000256" key="2">
    <source>
        <dbReference type="ARBA" id="ARBA00023125"/>
    </source>
</evidence>
<dbReference type="Proteomes" id="UP000558113">
    <property type="component" value="Unassembled WGS sequence"/>
</dbReference>
<organism evidence="5 6">
    <name type="scientific">Paenibacillus sacheonensis</name>
    <dbReference type="NCBI Taxonomy" id="742054"/>
    <lineage>
        <taxon>Bacteria</taxon>
        <taxon>Bacillati</taxon>
        <taxon>Bacillota</taxon>
        <taxon>Bacilli</taxon>
        <taxon>Bacillales</taxon>
        <taxon>Paenibacillaceae</taxon>
        <taxon>Paenibacillus</taxon>
    </lineage>
</organism>
<dbReference type="OrthoDB" id="9803764at2"/>
<proteinExistence type="predicted"/>
<dbReference type="SMART" id="SM00342">
    <property type="entry name" value="HTH_ARAC"/>
    <property type="match status" value="1"/>
</dbReference>
<dbReference type="GO" id="GO:0003700">
    <property type="term" value="F:DNA-binding transcription factor activity"/>
    <property type="evidence" value="ECO:0007669"/>
    <property type="project" value="InterPro"/>
</dbReference>
<dbReference type="InterPro" id="IPR009057">
    <property type="entry name" value="Homeodomain-like_sf"/>
</dbReference>
<dbReference type="PANTHER" id="PTHR43280">
    <property type="entry name" value="ARAC-FAMILY TRANSCRIPTIONAL REGULATOR"/>
    <property type="match status" value="1"/>
</dbReference>
<dbReference type="InterPro" id="IPR003313">
    <property type="entry name" value="AraC-bd"/>
</dbReference>
<gene>
    <name evidence="5" type="ORF">GT003_18245</name>
</gene>
<dbReference type="InterPro" id="IPR037923">
    <property type="entry name" value="HTH-like"/>
</dbReference>
<evidence type="ECO:0000256" key="3">
    <source>
        <dbReference type="ARBA" id="ARBA00023163"/>
    </source>
</evidence>
<comment type="caution">
    <text evidence="5">The sequence shown here is derived from an EMBL/GenBank/DDBJ whole genome shotgun (WGS) entry which is preliminary data.</text>
</comment>
<dbReference type="SUPFAM" id="SSF46689">
    <property type="entry name" value="Homeodomain-like"/>
    <property type="match status" value="2"/>
</dbReference>
<dbReference type="EMBL" id="JAAAMU010000009">
    <property type="protein sequence ID" value="NBC70945.1"/>
    <property type="molecule type" value="Genomic_DNA"/>
</dbReference>
<dbReference type="Pfam" id="PF02311">
    <property type="entry name" value="AraC_binding"/>
    <property type="match status" value="1"/>
</dbReference>
<feature type="domain" description="HTH araC/xylS-type" evidence="4">
    <location>
        <begin position="201"/>
        <end position="299"/>
    </location>
</feature>
<evidence type="ECO:0000256" key="1">
    <source>
        <dbReference type="ARBA" id="ARBA00023015"/>
    </source>
</evidence>
<dbReference type="InterPro" id="IPR014710">
    <property type="entry name" value="RmlC-like_jellyroll"/>
</dbReference>
<dbReference type="SUPFAM" id="SSF51215">
    <property type="entry name" value="Regulatory protein AraC"/>
    <property type="match status" value="1"/>
</dbReference>
<keyword evidence="3" id="KW-0804">Transcription</keyword>
<dbReference type="AlphaFoldDB" id="A0A7X4YR37"/>
<dbReference type="Pfam" id="PF12833">
    <property type="entry name" value="HTH_18"/>
    <property type="match status" value="1"/>
</dbReference>
<keyword evidence="2" id="KW-0238">DNA-binding</keyword>
<dbReference type="InterPro" id="IPR020449">
    <property type="entry name" value="Tscrpt_reg_AraC-type_HTH"/>
</dbReference>
<dbReference type="Gene3D" id="2.60.120.10">
    <property type="entry name" value="Jelly Rolls"/>
    <property type="match status" value="1"/>
</dbReference>
<sequence length="307" mass="36640">MRMKFQASLYLKDPKSLPVYVERKVHRIEDLPPVHEHAFYELVYIVHGHASHYFENKYYPLHGGDVLLVRPGQFHTYVLEQGESFELVNCLFMPELFEREWLKAVDPKGQIESFLMHPFLKREDEFHPRISLELRDARRVERLLEEMLDEQKEAREGHATIQRLKLFELLHLLLRCQNEAMGRAKQTSSTKRSDSRDLIVRRIHQFLIENPEQKQGMELLAGQFGVSVRHLNRLFKQDTGKTMLEMLHYVRIERAKELLMHTSDRVVDIAARIGYEDASFFTRLFMRKVRCSPAKYREEMQHRSEHR</sequence>
<dbReference type="InterPro" id="IPR018060">
    <property type="entry name" value="HTH_AraC"/>
</dbReference>
<protein>
    <submittedName>
        <fullName evidence="5">Helix-turn-helix domain-containing protein</fullName>
    </submittedName>
</protein>